<feature type="region of interest" description="Disordered" evidence="8">
    <location>
        <begin position="150"/>
        <end position="238"/>
    </location>
</feature>
<evidence type="ECO:0000313" key="13">
    <source>
        <dbReference type="EMBL" id="ONK79300.1"/>
    </source>
</evidence>
<dbReference type="CDD" id="cd18787">
    <property type="entry name" value="SF2_C_DEAD"/>
    <property type="match status" value="1"/>
</dbReference>
<sequence length="652" mass="72225">MHSGAPICLSAHLEDDPCVAFRRLSMFVSSLYFELPVLCSEVCNTAHFCSRSTLIKVLTYVSVPVLWFQLLLYSSFLVFLLDFDPLVCGRSSGLHIVSDFYVYPVADQSTLPWERANQVLDMVFSGFSFSALEEPTMMLMLESSRELDSMADDSSSAASTAAVSEKKPEGKKSWADEAEEESAASVSSSAASADSSDAKNGKGEKTEEELKKIESLSISDSPDGPQLDDPDDSDIKAVTSGDTVYTSAVRFEDLNLSSELIKGLYIEMGFSKPSKIQAVTLPMILTPPYKDLVAQAHNGSGKTTCFVLGMLSRVDPNKGVPQAFCICPTRELAQQNQAVLMKMGKYTGITSFLAISTDASSYVPVAKCPPVTDQVVIGTPGTIKKWTSAKKLGTRDVKILVFDEADHMLAEDGFRDDSLRIIREIRRNGNCQVLLFSATFDETVKEFVSRVAPDGNQIFVKKEDLTLDKVKQYKVHCPDELAKMGVIKDKIFEYGQKVGQTIIFVRTRESARMLHQELAKEGYKCTSIQGAAKQDERDKIIKEFKDGLTTVLITTDLLARGFDQSQVNLVVNFDLPVKYLSPQDPDCEVYLHRIGRAGRFGRKGAAFNLLCTERDKIVMEKIERHFNSVVREVPNWRSDEDFEAALKDAGLL</sequence>
<evidence type="ECO:0000259" key="10">
    <source>
        <dbReference type="PROSITE" id="PS51192"/>
    </source>
</evidence>
<dbReference type="GO" id="GO:0005524">
    <property type="term" value="F:ATP binding"/>
    <property type="evidence" value="ECO:0007669"/>
    <property type="project" value="UniProtKB-KW"/>
</dbReference>
<keyword evidence="4" id="KW-0347">Helicase</keyword>
<evidence type="ECO:0000256" key="9">
    <source>
        <dbReference type="SAM" id="Phobius"/>
    </source>
</evidence>
<dbReference type="InterPro" id="IPR011545">
    <property type="entry name" value="DEAD/DEAH_box_helicase_dom"/>
</dbReference>
<dbReference type="Gramene" id="ONK79300">
    <property type="protein sequence ID" value="ONK79300"/>
    <property type="gene ID" value="A4U43_C01F4970"/>
</dbReference>
<dbReference type="InterPro" id="IPR014014">
    <property type="entry name" value="RNA_helicase_DEAD_Q_motif"/>
</dbReference>
<organism evidence="13 14">
    <name type="scientific">Asparagus officinalis</name>
    <name type="common">Garden asparagus</name>
    <dbReference type="NCBI Taxonomy" id="4686"/>
    <lineage>
        <taxon>Eukaryota</taxon>
        <taxon>Viridiplantae</taxon>
        <taxon>Streptophyta</taxon>
        <taxon>Embryophyta</taxon>
        <taxon>Tracheophyta</taxon>
        <taxon>Spermatophyta</taxon>
        <taxon>Magnoliopsida</taxon>
        <taxon>Liliopsida</taxon>
        <taxon>Asparagales</taxon>
        <taxon>Asparagaceae</taxon>
        <taxon>Asparagoideae</taxon>
        <taxon>Asparagus</taxon>
    </lineage>
</organism>
<dbReference type="GO" id="GO:0003724">
    <property type="term" value="F:RNA helicase activity"/>
    <property type="evidence" value="ECO:0007669"/>
    <property type="project" value="UniProtKB-EC"/>
</dbReference>
<evidence type="ECO:0000256" key="6">
    <source>
        <dbReference type="ARBA" id="ARBA00022884"/>
    </source>
</evidence>
<evidence type="ECO:0000256" key="4">
    <source>
        <dbReference type="ARBA" id="ARBA00022806"/>
    </source>
</evidence>
<dbReference type="OMA" id="DFKNLCM"/>
<evidence type="ECO:0000256" key="5">
    <source>
        <dbReference type="ARBA" id="ARBA00022840"/>
    </source>
</evidence>
<evidence type="ECO:0000256" key="3">
    <source>
        <dbReference type="ARBA" id="ARBA00022801"/>
    </source>
</evidence>
<evidence type="ECO:0000259" key="11">
    <source>
        <dbReference type="PROSITE" id="PS51194"/>
    </source>
</evidence>
<feature type="compositionally biased region" description="Basic and acidic residues" evidence="8">
    <location>
        <begin position="196"/>
        <end position="214"/>
    </location>
</feature>
<evidence type="ECO:0000256" key="1">
    <source>
        <dbReference type="ARBA" id="ARBA00012552"/>
    </source>
</evidence>
<dbReference type="InterPro" id="IPR014001">
    <property type="entry name" value="Helicase_ATP-bd"/>
</dbReference>
<dbReference type="GO" id="GO:0003723">
    <property type="term" value="F:RNA binding"/>
    <property type="evidence" value="ECO:0007669"/>
    <property type="project" value="UniProtKB-KW"/>
</dbReference>
<proteinExistence type="predicted"/>
<keyword evidence="9" id="KW-1133">Transmembrane helix</keyword>
<evidence type="ECO:0000256" key="2">
    <source>
        <dbReference type="ARBA" id="ARBA00022741"/>
    </source>
</evidence>
<feature type="short sequence motif" description="Q motif" evidence="7">
    <location>
        <begin position="249"/>
        <end position="278"/>
    </location>
</feature>
<dbReference type="Pfam" id="PF00271">
    <property type="entry name" value="Helicase_C"/>
    <property type="match status" value="1"/>
</dbReference>
<keyword evidence="2" id="KW-0547">Nucleotide-binding</keyword>
<dbReference type="SMART" id="SM00490">
    <property type="entry name" value="HELICc"/>
    <property type="match status" value="1"/>
</dbReference>
<feature type="compositionally biased region" description="Basic and acidic residues" evidence="8">
    <location>
        <begin position="164"/>
        <end position="175"/>
    </location>
</feature>
<dbReference type="EMBL" id="CM007381">
    <property type="protein sequence ID" value="ONK79300.1"/>
    <property type="molecule type" value="Genomic_DNA"/>
</dbReference>
<dbReference type="InterPro" id="IPR027417">
    <property type="entry name" value="P-loop_NTPase"/>
</dbReference>
<keyword evidence="14" id="KW-1185">Reference proteome</keyword>
<feature type="compositionally biased region" description="Low complexity" evidence="8">
    <location>
        <begin position="183"/>
        <end position="195"/>
    </location>
</feature>
<reference evidence="14" key="1">
    <citation type="journal article" date="2017" name="Nat. Commun.">
        <title>The asparagus genome sheds light on the origin and evolution of a young Y chromosome.</title>
        <authorList>
            <person name="Harkess A."/>
            <person name="Zhou J."/>
            <person name="Xu C."/>
            <person name="Bowers J.E."/>
            <person name="Van der Hulst R."/>
            <person name="Ayyampalayam S."/>
            <person name="Mercati F."/>
            <person name="Riccardi P."/>
            <person name="McKain M.R."/>
            <person name="Kakrana A."/>
            <person name="Tang H."/>
            <person name="Ray J."/>
            <person name="Groenendijk J."/>
            <person name="Arikit S."/>
            <person name="Mathioni S.M."/>
            <person name="Nakano M."/>
            <person name="Shan H."/>
            <person name="Telgmann-Rauber A."/>
            <person name="Kanno A."/>
            <person name="Yue Z."/>
            <person name="Chen H."/>
            <person name="Li W."/>
            <person name="Chen Y."/>
            <person name="Xu X."/>
            <person name="Zhang Y."/>
            <person name="Luo S."/>
            <person name="Chen H."/>
            <person name="Gao J."/>
            <person name="Mao Z."/>
            <person name="Pires J.C."/>
            <person name="Luo M."/>
            <person name="Kudrna D."/>
            <person name="Wing R.A."/>
            <person name="Meyers B.C."/>
            <person name="Yi K."/>
            <person name="Kong H."/>
            <person name="Lavrijsen P."/>
            <person name="Sunseri F."/>
            <person name="Falavigna A."/>
            <person name="Ye Y."/>
            <person name="Leebens-Mack J.H."/>
            <person name="Chen G."/>
        </authorList>
    </citation>
    <scope>NUCLEOTIDE SEQUENCE [LARGE SCALE GENOMIC DNA]</scope>
    <source>
        <strain evidence="14">cv. DH0086</strain>
    </source>
</reference>
<name>A0A5P1FRK4_ASPOF</name>
<protein>
    <recommendedName>
        <fullName evidence="1">RNA helicase</fullName>
        <ecNumber evidence="1">3.6.4.13</ecNumber>
    </recommendedName>
</protein>
<dbReference type="PANTHER" id="PTHR47958">
    <property type="entry name" value="ATP-DEPENDENT RNA HELICASE DBP3"/>
    <property type="match status" value="1"/>
</dbReference>
<dbReference type="CDD" id="cd17963">
    <property type="entry name" value="DEADc_DDX19_DDX25"/>
    <property type="match status" value="1"/>
</dbReference>
<dbReference type="EC" id="3.6.4.13" evidence="1"/>
<evidence type="ECO:0000313" key="14">
    <source>
        <dbReference type="Proteomes" id="UP000243459"/>
    </source>
</evidence>
<feature type="transmembrane region" description="Helical" evidence="9">
    <location>
        <begin position="57"/>
        <end position="81"/>
    </location>
</feature>
<dbReference type="SUPFAM" id="SSF52540">
    <property type="entry name" value="P-loop containing nucleoside triphosphate hydrolases"/>
    <property type="match status" value="1"/>
</dbReference>
<keyword evidence="3" id="KW-0378">Hydrolase</keyword>
<feature type="domain" description="Helicase C-terminal" evidence="11">
    <location>
        <begin position="490"/>
        <end position="641"/>
    </location>
</feature>
<dbReference type="PROSITE" id="PS51195">
    <property type="entry name" value="Q_MOTIF"/>
    <property type="match status" value="1"/>
</dbReference>
<keyword evidence="9" id="KW-0472">Membrane</keyword>
<dbReference type="PROSITE" id="PS51192">
    <property type="entry name" value="HELICASE_ATP_BIND_1"/>
    <property type="match status" value="1"/>
</dbReference>
<evidence type="ECO:0000256" key="8">
    <source>
        <dbReference type="SAM" id="MobiDB-lite"/>
    </source>
</evidence>
<accession>A0A5P1FRK4</accession>
<dbReference type="InterPro" id="IPR001650">
    <property type="entry name" value="Helicase_C-like"/>
</dbReference>
<feature type="compositionally biased region" description="Low complexity" evidence="8">
    <location>
        <begin position="152"/>
        <end position="162"/>
    </location>
</feature>
<evidence type="ECO:0000256" key="7">
    <source>
        <dbReference type="PROSITE-ProRule" id="PRU00552"/>
    </source>
</evidence>
<dbReference type="SMART" id="SM00487">
    <property type="entry name" value="DEXDc"/>
    <property type="match status" value="1"/>
</dbReference>
<dbReference type="PROSITE" id="PS51194">
    <property type="entry name" value="HELICASE_CTER"/>
    <property type="match status" value="1"/>
</dbReference>
<keyword evidence="5" id="KW-0067">ATP-binding</keyword>
<dbReference type="GO" id="GO:0016787">
    <property type="term" value="F:hydrolase activity"/>
    <property type="evidence" value="ECO:0007669"/>
    <property type="project" value="UniProtKB-KW"/>
</dbReference>
<feature type="compositionally biased region" description="Low complexity" evidence="8">
    <location>
        <begin position="215"/>
        <end position="225"/>
    </location>
</feature>
<gene>
    <name evidence="13" type="ORF">A4U43_C01F4970</name>
</gene>
<dbReference type="Gene3D" id="3.40.50.300">
    <property type="entry name" value="P-loop containing nucleotide triphosphate hydrolases"/>
    <property type="match status" value="2"/>
</dbReference>
<feature type="domain" description="DEAD-box RNA helicase Q" evidence="12">
    <location>
        <begin position="249"/>
        <end position="278"/>
    </location>
</feature>
<keyword evidence="9" id="KW-0812">Transmembrane</keyword>
<dbReference type="AlphaFoldDB" id="A0A5P1FRK4"/>
<feature type="domain" description="Helicase ATP-binding" evidence="10">
    <location>
        <begin position="283"/>
        <end position="458"/>
    </location>
</feature>
<dbReference type="Pfam" id="PF00270">
    <property type="entry name" value="DEAD"/>
    <property type="match status" value="1"/>
</dbReference>
<dbReference type="Proteomes" id="UP000243459">
    <property type="component" value="Chromosome 1"/>
</dbReference>
<keyword evidence="6" id="KW-0694">RNA-binding</keyword>
<evidence type="ECO:0000259" key="12">
    <source>
        <dbReference type="PROSITE" id="PS51195"/>
    </source>
</evidence>